<feature type="transmembrane region" description="Helical" evidence="12">
    <location>
        <begin position="269"/>
        <end position="294"/>
    </location>
</feature>
<evidence type="ECO:0000256" key="7">
    <source>
        <dbReference type="ARBA" id="ARBA00023053"/>
    </source>
</evidence>
<dbReference type="InterPro" id="IPR001734">
    <property type="entry name" value="Na/solute_symporter"/>
</dbReference>
<evidence type="ECO:0000256" key="1">
    <source>
        <dbReference type="ARBA" id="ARBA00004651"/>
    </source>
</evidence>
<evidence type="ECO:0000256" key="2">
    <source>
        <dbReference type="ARBA" id="ARBA00006434"/>
    </source>
</evidence>
<keyword evidence="10" id="KW-0739">Sodium transport</keyword>
<evidence type="ECO:0000256" key="3">
    <source>
        <dbReference type="ARBA" id="ARBA00022448"/>
    </source>
</evidence>
<evidence type="ECO:0000256" key="11">
    <source>
        <dbReference type="RuleBase" id="RU362091"/>
    </source>
</evidence>
<evidence type="ECO:0000313" key="14">
    <source>
        <dbReference type="Proteomes" id="UP000664417"/>
    </source>
</evidence>
<dbReference type="NCBIfam" id="TIGR00813">
    <property type="entry name" value="sss"/>
    <property type="match status" value="1"/>
</dbReference>
<feature type="transmembrane region" description="Helical" evidence="12">
    <location>
        <begin position="402"/>
        <end position="423"/>
    </location>
</feature>
<keyword evidence="3" id="KW-0813">Transport</keyword>
<dbReference type="GO" id="GO:0005886">
    <property type="term" value="C:plasma membrane"/>
    <property type="evidence" value="ECO:0007669"/>
    <property type="project" value="UniProtKB-SubCell"/>
</dbReference>
<comment type="subcellular location">
    <subcellularLocation>
        <location evidence="1">Cell membrane</location>
        <topology evidence="1">Multi-pass membrane protein</topology>
    </subcellularLocation>
</comment>
<dbReference type="Gene3D" id="1.20.1730.10">
    <property type="entry name" value="Sodium/glucose cotransporter"/>
    <property type="match status" value="1"/>
</dbReference>
<keyword evidence="7" id="KW-0915">Sodium</keyword>
<evidence type="ECO:0000256" key="8">
    <source>
        <dbReference type="ARBA" id="ARBA00023065"/>
    </source>
</evidence>
<keyword evidence="8" id="KW-0406">Ion transport</keyword>
<dbReference type="PROSITE" id="PS50283">
    <property type="entry name" value="NA_SOLUT_SYMP_3"/>
    <property type="match status" value="1"/>
</dbReference>
<gene>
    <name evidence="13" type="ORF">J3U88_03915</name>
</gene>
<feature type="transmembrane region" description="Helical" evidence="12">
    <location>
        <begin position="74"/>
        <end position="94"/>
    </location>
</feature>
<keyword evidence="5 12" id="KW-0812">Transmembrane</keyword>
<keyword evidence="6 12" id="KW-1133">Transmembrane helix</keyword>
<dbReference type="AlphaFoldDB" id="A0A8J7Q1M4"/>
<evidence type="ECO:0000256" key="10">
    <source>
        <dbReference type="ARBA" id="ARBA00023201"/>
    </source>
</evidence>
<keyword evidence="9 12" id="KW-0472">Membrane</keyword>
<dbReference type="PANTHER" id="PTHR42985:SF40">
    <property type="entry name" value="LD47995P-RELATED"/>
    <property type="match status" value="1"/>
</dbReference>
<dbReference type="Proteomes" id="UP000664417">
    <property type="component" value="Unassembled WGS sequence"/>
</dbReference>
<dbReference type="Pfam" id="PF00474">
    <property type="entry name" value="SSF"/>
    <property type="match status" value="1"/>
</dbReference>
<evidence type="ECO:0000256" key="4">
    <source>
        <dbReference type="ARBA" id="ARBA00022475"/>
    </source>
</evidence>
<evidence type="ECO:0000256" key="6">
    <source>
        <dbReference type="ARBA" id="ARBA00022989"/>
    </source>
</evidence>
<dbReference type="GO" id="GO:0015293">
    <property type="term" value="F:symporter activity"/>
    <property type="evidence" value="ECO:0007669"/>
    <property type="project" value="TreeGrafter"/>
</dbReference>
<protein>
    <submittedName>
        <fullName evidence="13">Sodium/solute symporter</fullName>
    </submittedName>
</protein>
<feature type="transmembrane region" description="Helical" evidence="12">
    <location>
        <begin position="44"/>
        <end position="62"/>
    </location>
</feature>
<feature type="transmembrane region" description="Helical" evidence="12">
    <location>
        <begin position="464"/>
        <end position="486"/>
    </location>
</feature>
<dbReference type="GO" id="GO:0006814">
    <property type="term" value="P:sodium ion transport"/>
    <property type="evidence" value="ECO:0007669"/>
    <property type="project" value="UniProtKB-KW"/>
</dbReference>
<proteinExistence type="inferred from homology"/>
<dbReference type="InterPro" id="IPR038377">
    <property type="entry name" value="Na/Glc_symporter_sf"/>
</dbReference>
<evidence type="ECO:0000256" key="12">
    <source>
        <dbReference type="SAM" id="Phobius"/>
    </source>
</evidence>
<feature type="transmembrane region" description="Helical" evidence="12">
    <location>
        <begin position="149"/>
        <end position="168"/>
    </location>
</feature>
<organism evidence="13 14">
    <name type="scientific">Acanthopleuribacter pedis</name>
    <dbReference type="NCBI Taxonomy" id="442870"/>
    <lineage>
        <taxon>Bacteria</taxon>
        <taxon>Pseudomonadati</taxon>
        <taxon>Acidobacteriota</taxon>
        <taxon>Holophagae</taxon>
        <taxon>Acanthopleuribacterales</taxon>
        <taxon>Acanthopleuribacteraceae</taxon>
        <taxon>Acanthopleuribacter</taxon>
    </lineage>
</organism>
<comment type="caution">
    <text evidence="13">The sequence shown here is derived from an EMBL/GenBank/DDBJ whole genome shotgun (WGS) entry which is preliminary data.</text>
</comment>
<evidence type="ECO:0000256" key="9">
    <source>
        <dbReference type="ARBA" id="ARBA00023136"/>
    </source>
</evidence>
<comment type="similarity">
    <text evidence="2 11">Belongs to the sodium:solute symporter (SSF) (TC 2.A.21) family.</text>
</comment>
<sequence length="495" mass="54310">MFTTLDTFALIAYLGVIVAMGLYLSRKNHDFHDYMFGGGRMPWWSIGISLIATSVSASTFLGNPAETFQGDMTYLMFNIGSLVSIMIVAVWFIPRFQRMKVVSAYELLEITFSRPVRLLAASFYTAHLLLRTGILLYGPALVLSQMLGLNIYLAICITAFIAIVYTWFGGLKAVVWTDVLQFFVLAGGGLLALWTCTEAVGGWAELSEAAIEAGKTKWFDTTVDPSQAGNFLSAGVAYIVFDLAIRGCDQQFVQRYMSCRDAFEANRGSYLSLLLGALIGLLFFWVGAALYVYFEVTRVTFLPPALGVNEIFPYFILHVLPPGLTGLLVAAIFAAAMSSLDSAVTALANTTVTDFLPHNEDVKKCPKGTLLRARMWVLFWGVIGTLAAFVCVAGEQSLLTKALFFTSLFIGPLLGLFLCAFFFPYLASRAVIIGAVLGMASLLPFSTIPVIPAEWFQPVYPLSWTWKPLVSMSFCLITAHIANLFVRSNGEETVP</sequence>
<feature type="transmembrane region" description="Helical" evidence="12">
    <location>
        <begin position="376"/>
        <end position="396"/>
    </location>
</feature>
<reference evidence="13" key="1">
    <citation type="submission" date="2021-03" db="EMBL/GenBank/DDBJ databases">
        <authorList>
            <person name="Wang G."/>
        </authorList>
    </citation>
    <scope>NUCLEOTIDE SEQUENCE</scope>
    <source>
        <strain evidence="13">KCTC 12899</strain>
    </source>
</reference>
<evidence type="ECO:0000256" key="5">
    <source>
        <dbReference type="ARBA" id="ARBA00022692"/>
    </source>
</evidence>
<feature type="transmembrane region" description="Helical" evidence="12">
    <location>
        <begin position="115"/>
        <end position="137"/>
    </location>
</feature>
<feature type="transmembrane region" description="Helical" evidence="12">
    <location>
        <begin position="175"/>
        <end position="194"/>
    </location>
</feature>
<dbReference type="InterPro" id="IPR051163">
    <property type="entry name" value="Sodium:Solute_Symporter_SSF"/>
</dbReference>
<feature type="transmembrane region" description="Helical" evidence="12">
    <location>
        <begin position="314"/>
        <end position="336"/>
    </location>
</feature>
<feature type="transmembrane region" description="Helical" evidence="12">
    <location>
        <begin position="6"/>
        <end position="24"/>
    </location>
</feature>
<dbReference type="PANTHER" id="PTHR42985">
    <property type="entry name" value="SODIUM-COUPLED MONOCARBOXYLATE TRANSPORTER"/>
    <property type="match status" value="1"/>
</dbReference>
<feature type="transmembrane region" description="Helical" evidence="12">
    <location>
        <begin position="430"/>
        <end position="452"/>
    </location>
</feature>
<name>A0A8J7Q1M4_9BACT</name>
<keyword evidence="4" id="KW-1003">Cell membrane</keyword>
<accession>A0A8J7Q1M4</accession>
<dbReference type="RefSeq" id="WP_207856920.1">
    <property type="nucleotide sequence ID" value="NZ_JAFREP010000003.1"/>
</dbReference>
<dbReference type="EMBL" id="JAFREP010000003">
    <property type="protein sequence ID" value="MBO1317595.1"/>
    <property type="molecule type" value="Genomic_DNA"/>
</dbReference>
<evidence type="ECO:0000313" key="13">
    <source>
        <dbReference type="EMBL" id="MBO1317595.1"/>
    </source>
</evidence>
<feature type="transmembrane region" description="Helical" evidence="12">
    <location>
        <begin position="228"/>
        <end position="248"/>
    </location>
</feature>
<keyword evidence="14" id="KW-1185">Reference proteome</keyword>